<accession>A0A2X0MQ99</accession>
<organism evidence="2 3">
    <name type="scientific">Microbotryum silenes-dioicae</name>
    <dbReference type="NCBI Taxonomy" id="796604"/>
    <lineage>
        <taxon>Eukaryota</taxon>
        <taxon>Fungi</taxon>
        <taxon>Dikarya</taxon>
        <taxon>Basidiomycota</taxon>
        <taxon>Pucciniomycotina</taxon>
        <taxon>Microbotryomycetes</taxon>
        <taxon>Microbotryales</taxon>
        <taxon>Microbotryaceae</taxon>
        <taxon>Microbotryum</taxon>
    </lineage>
</organism>
<feature type="region of interest" description="Disordered" evidence="1">
    <location>
        <begin position="1"/>
        <end position="26"/>
    </location>
</feature>
<evidence type="ECO:0000313" key="3">
    <source>
        <dbReference type="Proteomes" id="UP000249464"/>
    </source>
</evidence>
<keyword evidence="3" id="KW-1185">Reference proteome</keyword>
<feature type="region of interest" description="Disordered" evidence="1">
    <location>
        <begin position="68"/>
        <end position="90"/>
    </location>
</feature>
<reference evidence="2 3" key="1">
    <citation type="submission" date="2016-11" db="EMBL/GenBank/DDBJ databases">
        <authorList>
            <person name="Jaros S."/>
            <person name="Januszkiewicz K."/>
            <person name="Wedrychowicz H."/>
        </authorList>
    </citation>
    <scope>NUCLEOTIDE SEQUENCE [LARGE SCALE GENOMIC DNA]</scope>
</reference>
<proteinExistence type="predicted"/>
<dbReference type="AlphaFoldDB" id="A0A2X0MQ99"/>
<dbReference type="EMBL" id="FQNC01000114">
    <property type="protein sequence ID" value="SGZ31351.1"/>
    <property type="molecule type" value="Genomic_DNA"/>
</dbReference>
<gene>
    <name evidence="2" type="primary">BQ5605_C044g12154</name>
    <name evidence="2" type="ORF">BQ5605_C044G12154</name>
</gene>
<protein>
    <submittedName>
        <fullName evidence="2">BQ5605_C044g12154 protein</fullName>
    </submittedName>
</protein>
<sequence length="90" mass="9996">MAVTATKANSYQASATTTADTSRTPNKLTHAMKDYLRRNNGCVSCCQINVDHFLRICMAEWHLAPDVPKGWAKQEKKKTNAGPKETQPDC</sequence>
<dbReference type="Proteomes" id="UP000249464">
    <property type="component" value="Unassembled WGS sequence"/>
</dbReference>
<name>A0A2X0MQ99_9BASI</name>
<feature type="compositionally biased region" description="Low complexity" evidence="1">
    <location>
        <begin position="10"/>
        <end position="24"/>
    </location>
</feature>
<evidence type="ECO:0000256" key="1">
    <source>
        <dbReference type="SAM" id="MobiDB-lite"/>
    </source>
</evidence>
<evidence type="ECO:0000313" key="2">
    <source>
        <dbReference type="EMBL" id="SGZ31351.1"/>
    </source>
</evidence>